<evidence type="ECO:0000256" key="1">
    <source>
        <dbReference type="ARBA" id="ARBA00004123"/>
    </source>
</evidence>
<dbReference type="OrthoDB" id="660348at2759"/>
<evidence type="ECO:0000256" key="2">
    <source>
        <dbReference type="ARBA" id="ARBA00004496"/>
    </source>
</evidence>
<name>A0A565APZ0_9BRAS</name>
<feature type="compositionally biased region" description="Polar residues" evidence="13">
    <location>
        <begin position="136"/>
        <end position="159"/>
    </location>
</feature>
<dbReference type="GO" id="GO:0051028">
    <property type="term" value="P:mRNA transport"/>
    <property type="evidence" value="ECO:0007669"/>
    <property type="project" value="UniProtKB-KW"/>
</dbReference>
<dbReference type="GO" id="GO:0008380">
    <property type="term" value="P:RNA splicing"/>
    <property type="evidence" value="ECO:0007669"/>
    <property type="project" value="UniProtKB-KW"/>
</dbReference>
<evidence type="ECO:0000256" key="8">
    <source>
        <dbReference type="ARBA" id="ARBA00022845"/>
    </source>
</evidence>
<feature type="compositionally biased region" description="Polar residues" evidence="13">
    <location>
        <begin position="454"/>
        <end position="468"/>
    </location>
</feature>
<keyword evidence="16" id="KW-1185">Reference proteome</keyword>
<evidence type="ECO:0000313" key="16">
    <source>
        <dbReference type="Proteomes" id="UP000489600"/>
    </source>
</evidence>
<dbReference type="Pfam" id="PF09405">
    <property type="entry name" value="Btz"/>
    <property type="match status" value="1"/>
</dbReference>
<evidence type="ECO:0000256" key="9">
    <source>
        <dbReference type="ARBA" id="ARBA00022884"/>
    </source>
</evidence>
<evidence type="ECO:0000256" key="6">
    <source>
        <dbReference type="ARBA" id="ARBA00022664"/>
    </source>
</evidence>
<feature type="region of interest" description="Disordered" evidence="13">
    <location>
        <begin position="254"/>
        <end position="329"/>
    </location>
</feature>
<evidence type="ECO:0000256" key="13">
    <source>
        <dbReference type="SAM" id="MobiDB-lite"/>
    </source>
</evidence>
<keyword evidence="12" id="KW-0539">Nucleus</keyword>
<feature type="domain" description="Btz" evidence="14">
    <location>
        <begin position="3"/>
        <end position="93"/>
    </location>
</feature>
<feature type="compositionally biased region" description="Polar residues" evidence="13">
    <location>
        <begin position="482"/>
        <end position="494"/>
    </location>
</feature>
<proteinExistence type="inferred from homology"/>
<evidence type="ECO:0000256" key="3">
    <source>
        <dbReference type="ARBA" id="ARBA00009548"/>
    </source>
</evidence>
<dbReference type="GO" id="GO:0006397">
    <property type="term" value="P:mRNA processing"/>
    <property type="evidence" value="ECO:0007669"/>
    <property type="project" value="UniProtKB-KW"/>
</dbReference>
<dbReference type="PANTHER" id="PTHR46837">
    <property type="entry name" value="PROTEIN MLN51 HOMOLOG"/>
    <property type="match status" value="1"/>
</dbReference>
<evidence type="ECO:0000256" key="10">
    <source>
        <dbReference type="ARBA" id="ARBA00023161"/>
    </source>
</evidence>
<feature type="compositionally biased region" description="Basic and acidic residues" evidence="13">
    <location>
        <begin position="469"/>
        <end position="479"/>
    </location>
</feature>
<feature type="compositionally biased region" description="Polar residues" evidence="13">
    <location>
        <begin position="280"/>
        <end position="296"/>
    </location>
</feature>
<comment type="caution">
    <text evidence="15">The sequence shown here is derived from an EMBL/GenBank/DDBJ whole genome shotgun (WGS) entry which is preliminary data.</text>
</comment>
<keyword evidence="4" id="KW-0813">Transport</keyword>
<gene>
    <name evidence="15" type="ORF">ANE_LOCUS1866</name>
</gene>
<keyword evidence="10" id="KW-0866">Nonsense-mediated mRNA decay</keyword>
<dbReference type="GO" id="GO:0005737">
    <property type="term" value="C:cytoplasm"/>
    <property type="evidence" value="ECO:0007669"/>
    <property type="project" value="UniProtKB-SubCell"/>
</dbReference>
<dbReference type="PANTHER" id="PTHR46837:SF6">
    <property type="entry name" value="CASC3_BARENTSZ EIF4AIII BINDING PROTEIN"/>
    <property type="match status" value="1"/>
</dbReference>
<dbReference type="EMBL" id="CABITT030000001">
    <property type="protein sequence ID" value="VVA91421.1"/>
    <property type="molecule type" value="Genomic_DNA"/>
</dbReference>
<keyword evidence="9" id="KW-0694">RNA-binding</keyword>
<feature type="compositionally biased region" description="Basic and acidic residues" evidence="13">
    <location>
        <begin position="160"/>
        <end position="171"/>
    </location>
</feature>
<comment type="subcellular location">
    <subcellularLocation>
        <location evidence="2">Cytoplasm</location>
    </subcellularLocation>
    <subcellularLocation>
        <location evidence="1">Nucleus</location>
    </subcellularLocation>
</comment>
<feature type="compositionally biased region" description="Polar residues" evidence="13">
    <location>
        <begin position="107"/>
        <end position="116"/>
    </location>
</feature>
<dbReference type="SMART" id="SM01044">
    <property type="entry name" value="Btz"/>
    <property type="match status" value="1"/>
</dbReference>
<dbReference type="GO" id="GO:0035145">
    <property type="term" value="C:exon-exon junction complex"/>
    <property type="evidence" value="ECO:0007669"/>
    <property type="project" value="InterPro"/>
</dbReference>
<evidence type="ECO:0000256" key="11">
    <source>
        <dbReference type="ARBA" id="ARBA00023187"/>
    </source>
</evidence>
<accession>A0A565APZ0</accession>
<keyword evidence="5" id="KW-0963">Cytoplasm</keyword>
<evidence type="ECO:0000256" key="12">
    <source>
        <dbReference type="ARBA" id="ARBA00023242"/>
    </source>
</evidence>
<organism evidence="15 16">
    <name type="scientific">Arabis nemorensis</name>
    <dbReference type="NCBI Taxonomy" id="586526"/>
    <lineage>
        <taxon>Eukaryota</taxon>
        <taxon>Viridiplantae</taxon>
        <taxon>Streptophyta</taxon>
        <taxon>Embryophyta</taxon>
        <taxon>Tracheophyta</taxon>
        <taxon>Spermatophyta</taxon>
        <taxon>Magnoliopsida</taxon>
        <taxon>eudicotyledons</taxon>
        <taxon>Gunneridae</taxon>
        <taxon>Pentapetalae</taxon>
        <taxon>rosids</taxon>
        <taxon>malvids</taxon>
        <taxon>Brassicales</taxon>
        <taxon>Brassicaceae</taxon>
        <taxon>Arabideae</taxon>
        <taxon>Arabis</taxon>
    </lineage>
</organism>
<feature type="region of interest" description="Disordered" evidence="13">
    <location>
        <begin position="1"/>
        <end position="180"/>
    </location>
</feature>
<dbReference type="Proteomes" id="UP000489600">
    <property type="component" value="Unassembled WGS sequence"/>
</dbReference>
<comment type="similarity">
    <text evidence="3">Belongs to the CASC3 family.</text>
</comment>
<dbReference type="InterPro" id="IPR044796">
    <property type="entry name" value="MLN51_plant"/>
</dbReference>
<feature type="compositionally biased region" description="Low complexity" evidence="13">
    <location>
        <begin position="312"/>
        <end position="322"/>
    </location>
</feature>
<keyword evidence="11" id="KW-0508">mRNA splicing</keyword>
<evidence type="ECO:0000256" key="4">
    <source>
        <dbReference type="ARBA" id="ARBA00022448"/>
    </source>
</evidence>
<keyword evidence="6" id="KW-0507">mRNA processing</keyword>
<dbReference type="GO" id="GO:0000184">
    <property type="term" value="P:nuclear-transcribed mRNA catabolic process, nonsense-mediated decay"/>
    <property type="evidence" value="ECO:0007669"/>
    <property type="project" value="UniProtKB-KW"/>
</dbReference>
<sequence>MGNLVNASEDAAEDEKEKKQSTVPTGGAFYMHDDRFQEISGSGGRSRGRRGGRPWGSGDERKWGHDKFEELNTQEKHYDQRGSRGRFRGRGTGRGRGQERGYTRGGSSNASTSRGQQVYRPKAVTQGRGPRKYDTPLTNVNQAHSVQSKQLRNPHGSQNSHEKVSHLDSRRSTTVPTKTGNEVVYVKKNVVASSLSSASRPFYPSESSSNLVHGIQVGMEKLHTNERAAPSGQKYRNTKPVYSPVTTAQTFQSASQGRSAPAAGNVFYPQSHNHGDRFSSPMQVNGGSKGTGQSRIRPSGQGFDQHSAVVKSLSSSPQKTSSARNRYPPGEIESVAETGASIAKGKGNLHPSGSGSFMYSGSQVMGLAESLASGDKSNFPAYLPVMQFGGQHGGVPTIGMAIPGYYQSENGVGNPEMTWMPVLTGPGALGASYSPPYAAIDGSYQACKPGLPSSAGSSSRENSTNNLNDLEKLMERPEVTESGVSQRQNNNPSKQPRRYSEMSFSK</sequence>
<dbReference type="AlphaFoldDB" id="A0A565APZ0"/>
<reference evidence="15" key="1">
    <citation type="submission" date="2019-07" db="EMBL/GenBank/DDBJ databases">
        <authorList>
            <person name="Dittberner H."/>
        </authorList>
    </citation>
    <scope>NUCLEOTIDE SEQUENCE [LARGE SCALE GENOMIC DNA]</scope>
</reference>
<evidence type="ECO:0000256" key="7">
    <source>
        <dbReference type="ARBA" id="ARBA00022816"/>
    </source>
</evidence>
<evidence type="ECO:0000256" key="5">
    <source>
        <dbReference type="ARBA" id="ARBA00022490"/>
    </source>
</evidence>
<keyword evidence="7" id="KW-0509">mRNA transport</keyword>
<feature type="compositionally biased region" description="Basic residues" evidence="13">
    <location>
        <begin position="83"/>
        <end position="93"/>
    </location>
</feature>
<dbReference type="GO" id="GO:0003729">
    <property type="term" value="F:mRNA binding"/>
    <property type="evidence" value="ECO:0007669"/>
    <property type="project" value="InterPro"/>
</dbReference>
<protein>
    <recommendedName>
        <fullName evidence="14">Btz domain-containing protein</fullName>
    </recommendedName>
</protein>
<feature type="region of interest" description="Disordered" evidence="13">
    <location>
        <begin position="450"/>
        <end position="506"/>
    </location>
</feature>
<evidence type="ECO:0000313" key="15">
    <source>
        <dbReference type="EMBL" id="VVA91421.1"/>
    </source>
</evidence>
<keyword evidence="8" id="KW-0810">Translation regulation</keyword>
<dbReference type="InterPro" id="IPR018545">
    <property type="entry name" value="Btz_dom"/>
</dbReference>
<feature type="compositionally biased region" description="Basic and acidic residues" evidence="13">
    <location>
        <begin position="58"/>
        <end position="82"/>
    </location>
</feature>
<dbReference type="GO" id="GO:0006417">
    <property type="term" value="P:regulation of translation"/>
    <property type="evidence" value="ECO:0007669"/>
    <property type="project" value="UniProtKB-KW"/>
</dbReference>
<evidence type="ECO:0000259" key="14">
    <source>
        <dbReference type="SMART" id="SM01044"/>
    </source>
</evidence>